<gene>
    <name evidence="2" type="ORF">CCR75_004271</name>
</gene>
<reference evidence="2 3" key="1">
    <citation type="journal article" date="2021" name="Genome Biol.">
        <title>AFLAP: assembly-free linkage analysis pipeline using k-mers from genome sequencing data.</title>
        <authorList>
            <person name="Fletcher K."/>
            <person name="Zhang L."/>
            <person name="Gil J."/>
            <person name="Han R."/>
            <person name="Cavanaugh K."/>
            <person name="Michelmore R."/>
        </authorList>
    </citation>
    <scope>NUCLEOTIDE SEQUENCE [LARGE SCALE GENOMIC DNA]</scope>
    <source>
        <strain evidence="2 3">SF5</strain>
    </source>
</reference>
<accession>A0A976FJQ2</accession>
<evidence type="ECO:0000313" key="2">
    <source>
        <dbReference type="EMBL" id="TDH68067.1"/>
    </source>
</evidence>
<protein>
    <submittedName>
        <fullName evidence="2">Uncharacterized protein</fullName>
    </submittedName>
</protein>
<sequence>MHRIYCSGASVLRICTTRQIFTSKFPPSSMRLFLIVIAPLVATLVVAGTGFTNLKENAKARVFRGSTPAIGPADRRLAPNGMIHEYLKDSHRSKKDKDRRRRYFLNHFSMFG</sequence>
<dbReference type="KEGG" id="blac:94348028"/>
<dbReference type="RefSeq" id="XP_067817566.1">
    <property type="nucleotide sequence ID" value="XM_067962357.1"/>
</dbReference>
<evidence type="ECO:0000313" key="3">
    <source>
        <dbReference type="Proteomes" id="UP000294530"/>
    </source>
</evidence>
<dbReference type="Proteomes" id="UP000294530">
    <property type="component" value="Unassembled WGS sequence"/>
</dbReference>
<evidence type="ECO:0000256" key="1">
    <source>
        <dbReference type="SAM" id="Phobius"/>
    </source>
</evidence>
<feature type="transmembrane region" description="Helical" evidence="1">
    <location>
        <begin position="32"/>
        <end position="54"/>
    </location>
</feature>
<proteinExistence type="predicted"/>
<dbReference type="AlphaFoldDB" id="A0A976FJQ2"/>
<keyword evidence="1" id="KW-0812">Transmembrane</keyword>
<keyword evidence="1" id="KW-1133">Transmembrane helix</keyword>
<keyword evidence="3" id="KW-1185">Reference proteome</keyword>
<comment type="caution">
    <text evidence="2">The sequence shown here is derived from an EMBL/GenBank/DDBJ whole genome shotgun (WGS) entry which is preliminary data.</text>
</comment>
<organism evidence="2 3">
    <name type="scientific">Bremia lactucae</name>
    <name type="common">Lettuce downy mildew</name>
    <dbReference type="NCBI Taxonomy" id="4779"/>
    <lineage>
        <taxon>Eukaryota</taxon>
        <taxon>Sar</taxon>
        <taxon>Stramenopiles</taxon>
        <taxon>Oomycota</taxon>
        <taxon>Peronosporomycetes</taxon>
        <taxon>Peronosporales</taxon>
        <taxon>Peronosporaceae</taxon>
        <taxon>Bremia</taxon>
    </lineage>
</organism>
<dbReference type="GeneID" id="94348028"/>
<dbReference type="EMBL" id="SHOA02000013">
    <property type="protein sequence ID" value="TDH68067.1"/>
    <property type="molecule type" value="Genomic_DNA"/>
</dbReference>
<name>A0A976FJQ2_BRELC</name>
<keyword evidence="1" id="KW-0472">Membrane</keyword>